<name>A0A437JTI2_9BURK</name>
<reference evidence="1 2" key="1">
    <citation type="submission" date="2019-01" db="EMBL/GenBank/DDBJ databases">
        <authorList>
            <person name="Chen W.-M."/>
        </authorList>
    </citation>
    <scope>NUCLEOTIDE SEQUENCE [LARGE SCALE GENOMIC DNA]</scope>
    <source>
        <strain evidence="1 2">ICH-3</strain>
    </source>
</reference>
<dbReference type="OrthoDB" id="8812355at2"/>
<dbReference type="EMBL" id="SACT01000005">
    <property type="protein sequence ID" value="RVT50487.1"/>
    <property type="molecule type" value="Genomic_DNA"/>
</dbReference>
<keyword evidence="2" id="KW-1185">Reference proteome</keyword>
<dbReference type="Proteomes" id="UP000288178">
    <property type="component" value="Unassembled WGS sequence"/>
</dbReference>
<organism evidence="1 2">
    <name type="scientific">Rubrivivax albus</name>
    <dbReference type="NCBI Taxonomy" id="2499835"/>
    <lineage>
        <taxon>Bacteria</taxon>
        <taxon>Pseudomonadati</taxon>
        <taxon>Pseudomonadota</taxon>
        <taxon>Betaproteobacteria</taxon>
        <taxon>Burkholderiales</taxon>
        <taxon>Sphaerotilaceae</taxon>
        <taxon>Rubrivivax</taxon>
    </lineage>
</organism>
<evidence type="ECO:0000313" key="2">
    <source>
        <dbReference type="Proteomes" id="UP000288178"/>
    </source>
</evidence>
<accession>A0A437JTI2</accession>
<gene>
    <name evidence="1" type="ORF">ENE75_15910</name>
</gene>
<comment type="caution">
    <text evidence="1">The sequence shown here is derived from an EMBL/GenBank/DDBJ whole genome shotgun (WGS) entry which is preliminary data.</text>
</comment>
<proteinExistence type="predicted"/>
<dbReference type="RefSeq" id="WP_128199314.1">
    <property type="nucleotide sequence ID" value="NZ_SACT01000005.1"/>
</dbReference>
<evidence type="ECO:0000313" key="1">
    <source>
        <dbReference type="EMBL" id="RVT50487.1"/>
    </source>
</evidence>
<dbReference type="AlphaFoldDB" id="A0A437JTI2"/>
<sequence length="94" mass="10600">MSAQERGALRPIRLVFELSREENPRLFDELSQFRQGRKRVNRLRLLAYDGLLAQHGVFAMASLQTPDTVKVPKEPDVQQAAAVTNGLFQPAIPE</sequence>
<protein>
    <submittedName>
        <fullName evidence="1">Uncharacterized protein</fullName>
    </submittedName>
</protein>